<feature type="chain" id="PRO_5012834873" description="Transmembrane protein" evidence="2">
    <location>
        <begin position="20"/>
        <end position="215"/>
    </location>
</feature>
<gene>
    <name evidence="3" type="ORF">BESB_077630</name>
</gene>
<comment type="caution">
    <text evidence="3">The sequence shown here is derived from an EMBL/GenBank/DDBJ whole genome shotgun (WGS) entry which is preliminary data.</text>
</comment>
<keyword evidence="2" id="KW-0732">Signal</keyword>
<keyword evidence="4" id="KW-1185">Reference proteome</keyword>
<dbReference type="Proteomes" id="UP000224006">
    <property type="component" value="Chromosome VII"/>
</dbReference>
<organism evidence="3 4">
    <name type="scientific">Besnoitia besnoiti</name>
    <name type="common">Apicomplexan protozoan</name>
    <dbReference type="NCBI Taxonomy" id="94643"/>
    <lineage>
        <taxon>Eukaryota</taxon>
        <taxon>Sar</taxon>
        <taxon>Alveolata</taxon>
        <taxon>Apicomplexa</taxon>
        <taxon>Conoidasida</taxon>
        <taxon>Coccidia</taxon>
        <taxon>Eucoccidiorida</taxon>
        <taxon>Eimeriorina</taxon>
        <taxon>Sarcocystidae</taxon>
        <taxon>Besnoitia</taxon>
    </lineage>
</organism>
<evidence type="ECO:0000256" key="2">
    <source>
        <dbReference type="SAM" id="SignalP"/>
    </source>
</evidence>
<dbReference type="EMBL" id="NWUJ01000008">
    <property type="protein sequence ID" value="PFH33546.1"/>
    <property type="molecule type" value="Genomic_DNA"/>
</dbReference>
<feature type="signal peptide" evidence="2">
    <location>
        <begin position="1"/>
        <end position="19"/>
    </location>
</feature>
<feature type="compositionally biased region" description="Polar residues" evidence="1">
    <location>
        <begin position="40"/>
        <end position="49"/>
    </location>
</feature>
<protein>
    <recommendedName>
        <fullName evidence="5">Transmembrane protein</fullName>
    </recommendedName>
</protein>
<feature type="compositionally biased region" description="Basic and acidic residues" evidence="1">
    <location>
        <begin position="52"/>
        <end position="88"/>
    </location>
</feature>
<dbReference type="RefSeq" id="XP_029217555.1">
    <property type="nucleotide sequence ID" value="XM_029366124.1"/>
</dbReference>
<name>A0A2A9MC93_BESBE</name>
<evidence type="ECO:0000313" key="3">
    <source>
        <dbReference type="EMBL" id="PFH33546.1"/>
    </source>
</evidence>
<evidence type="ECO:0000313" key="4">
    <source>
        <dbReference type="Proteomes" id="UP000224006"/>
    </source>
</evidence>
<dbReference type="GeneID" id="40312689"/>
<evidence type="ECO:0008006" key="5">
    <source>
        <dbReference type="Google" id="ProtNLM"/>
    </source>
</evidence>
<sequence length="215" mass="23744">MGKLLAPPFLGCLIAVSMALNGHASERSGVIPSAPCNPSAEPSSDQGCNTPVRDHTKPWQESAEHGEAVEGKEAEAAHDVHKEQDQTERASPGKRSDTGDLPYVYDASAKPRSGTRPDGQGSYPLYYTSYHMLAPSPAESRRPGIEYFGEPPESTDPSYYGLYQDLARDVFAKRYIELRNAGDPRAKIYAKPGGHPRRLRRDDAERPDDEDYYTF</sequence>
<reference evidence="3 4" key="1">
    <citation type="submission" date="2017-09" db="EMBL/GenBank/DDBJ databases">
        <title>Genome sequencing of Besnoitia besnoiti strain Bb-Ger1.</title>
        <authorList>
            <person name="Schares G."/>
            <person name="Venepally P."/>
            <person name="Lorenzi H.A."/>
        </authorList>
    </citation>
    <scope>NUCLEOTIDE SEQUENCE [LARGE SCALE GENOMIC DNA]</scope>
    <source>
        <strain evidence="3 4">Bb-Ger1</strain>
    </source>
</reference>
<dbReference type="KEGG" id="bbes:BESB_077630"/>
<accession>A0A2A9MC93</accession>
<feature type="compositionally biased region" description="Acidic residues" evidence="1">
    <location>
        <begin position="205"/>
        <end position="215"/>
    </location>
</feature>
<dbReference type="AlphaFoldDB" id="A0A2A9MC93"/>
<proteinExistence type="predicted"/>
<evidence type="ECO:0000256" key="1">
    <source>
        <dbReference type="SAM" id="MobiDB-lite"/>
    </source>
</evidence>
<feature type="region of interest" description="Disordered" evidence="1">
    <location>
        <begin position="26"/>
        <end position="122"/>
    </location>
</feature>
<feature type="region of interest" description="Disordered" evidence="1">
    <location>
        <begin position="183"/>
        <end position="215"/>
    </location>
</feature>
<dbReference type="OrthoDB" id="331639at2759"/>
<dbReference type="VEuPathDB" id="ToxoDB:BESB_077630"/>